<keyword evidence="1" id="KW-0472">Membrane</keyword>
<comment type="caution">
    <text evidence="3">The sequence shown here is derived from an EMBL/GenBank/DDBJ whole genome shotgun (WGS) entry which is preliminary data.</text>
</comment>
<sequence length="212" mass="23456">MAKFCGNCGAQLDDGDKVCGQCGTPVNGNAGTVPGLKVVDPEKKKKMAKRIKGIVALVIVVALAITGVKVYLSFTGTNGLVRKVMTAYEDYDVDSLVALSSDMYYYFDSDDYVDEYFEDAVGKYIDNFESSVGHSYKLTYEVDEIYDLSKRKQEEIFKSIGYQFPDFDVDTISKIAVANVKVTAKQGSKSVNKTVKITMSKEGKGWKLLYLE</sequence>
<dbReference type="AlphaFoldDB" id="A0A5S4VMP7"/>
<dbReference type="EMBL" id="VSTF01000005">
    <property type="protein sequence ID" value="TYL60348.1"/>
    <property type="molecule type" value="Genomic_DNA"/>
</dbReference>
<feature type="transmembrane region" description="Helical" evidence="1">
    <location>
        <begin position="53"/>
        <end position="74"/>
    </location>
</feature>
<name>A0A5S4VMP7_9FIRM</name>
<reference evidence="3 4" key="2">
    <citation type="submission" date="2019-09" db="EMBL/GenBank/DDBJ databases">
        <title>Strain-level analysis of Eubacterium rectale using genomes from metagenomes.</title>
        <authorList>
            <person name="Karcher N."/>
            <person name="Segata N."/>
        </authorList>
    </citation>
    <scope>NUCLEOTIDE SEQUENCE [LARGE SCALE GENOMIC DNA]</scope>
    <source>
        <strain evidence="3 4">T3WBe13</strain>
    </source>
</reference>
<evidence type="ECO:0000256" key="1">
    <source>
        <dbReference type="SAM" id="Phobius"/>
    </source>
</evidence>
<dbReference type="PANTHER" id="PTHR40038:SF1">
    <property type="entry name" value="MEMBRANE-ASSOCIATED PROTEIN TCAA"/>
    <property type="match status" value="1"/>
</dbReference>
<evidence type="ECO:0000313" key="4">
    <source>
        <dbReference type="Proteomes" id="UP000324327"/>
    </source>
</evidence>
<dbReference type="InterPro" id="IPR026870">
    <property type="entry name" value="Zinc_ribbon_dom"/>
</dbReference>
<protein>
    <submittedName>
        <fullName evidence="3">Zinc-ribbon domain-containing protein</fullName>
    </submittedName>
</protein>
<dbReference type="RefSeq" id="WP_148872194.1">
    <property type="nucleotide sequence ID" value="NZ_JBBNIV010000004.1"/>
</dbReference>
<keyword evidence="1" id="KW-0812">Transmembrane</keyword>
<evidence type="ECO:0000259" key="2">
    <source>
        <dbReference type="Pfam" id="PF13240"/>
    </source>
</evidence>
<dbReference type="Pfam" id="PF13240">
    <property type="entry name" value="Zn_Ribbon_1"/>
    <property type="match status" value="1"/>
</dbReference>
<dbReference type="Proteomes" id="UP000324327">
    <property type="component" value="Unassembled WGS sequence"/>
</dbReference>
<accession>A0A5S4VMP7</accession>
<evidence type="ECO:0000313" key="3">
    <source>
        <dbReference type="EMBL" id="TYL60348.1"/>
    </source>
</evidence>
<feature type="domain" description="Zinc-ribbon" evidence="2">
    <location>
        <begin position="4"/>
        <end position="26"/>
    </location>
</feature>
<keyword evidence="1" id="KW-1133">Transmembrane helix</keyword>
<proteinExistence type="predicted"/>
<dbReference type="PANTHER" id="PTHR40038">
    <property type="entry name" value="MEMBRANE-ASSOCIATED PROTEIN TCAA"/>
    <property type="match status" value="1"/>
</dbReference>
<reference evidence="3 4" key="1">
    <citation type="submission" date="2019-08" db="EMBL/GenBank/DDBJ databases">
        <authorList>
            <person name="Duncan S."/>
            <person name="Walker A."/>
        </authorList>
    </citation>
    <scope>NUCLEOTIDE SEQUENCE [LARGE SCALE GENOMIC DNA]</scope>
    <source>
        <strain evidence="3 4">T3WBe13</strain>
    </source>
</reference>
<gene>
    <name evidence="3" type="ORF">FYL31_06270</name>
</gene>
<organism evidence="3 4">
    <name type="scientific">Agathobacter rectalis</name>
    <dbReference type="NCBI Taxonomy" id="39491"/>
    <lineage>
        <taxon>Bacteria</taxon>
        <taxon>Bacillati</taxon>
        <taxon>Bacillota</taxon>
        <taxon>Clostridia</taxon>
        <taxon>Lachnospirales</taxon>
        <taxon>Lachnospiraceae</taxon>
        <taxon>Agathobacter</taxon>
    </lineage>
</organism>